<dbReference type="OrthoDB" id="9782977at2"/>
<evidence type="ECO:0000313" key="2">
    <source>
        <dbReference type="EMBL" id="SFG65573.1"/>
    </source>
</evidence>
<dbReference type="PANTHER" id="PTHR38037">
    <property type="entry name" value="ZN_PROTEASE DOMAIN-CONTAINING PROTEIN"/>
    <property type="match status" value="1"/>
</dbReference>
<dbReference type="Gene3D" id="2.40.70.10">
    <property type="entry name" value="Acid Proteases"/>
    <property type="match status" value="1"/>
</dbReference>
<dbReference type="InterPro" id="IPR021109">
    <property type="entry name" value="Peptidase_aspartic_dom_sf"/>
</dbReference>
<evidence type="ECO:0000259" key="1">
    <source>
        <dbReference type="Pfam" id="PF05618"/>
    </source>
</evidence>
<dbReference type="InterPro" id="IPR008503">
    <property type="entry name" value="Asp_endopeptidase"/>
</dbReference>
<dbReference type="RefSeq" id="WP_090728821.1">
    <property type="nucleotide sequence ID" value="NZ_FOOU01000010.1"/>
</dbReference>
<keyword evidence="3" id="KW-1185">Reference proteome</keyword>
<dbReference type="AlphaFoldDB" id="A0A1I2TL75"/>
<organism evidence="2 3">
    <name type="scientific">Neptunomonas qingdaonensis</name>
    <dbReference type="NCBI Taxonomy" id="1045558"/>
    <lineage>
        <taxon>Bacteria</taxon>
        <taxon>Pseudomonadati</taxon>
        <taxon>Pseudomonadota</taxon>
        <taxon>Gammaproteobacteria</taxon>
        <taxon>Oceanospirillales</taxon>
        <taxon>Oceanospirillaceae</taxon>
        <taxon>Neptunomonas</taxon>
    </lineage>
</organism>
<sequence>MNDELQPQDELLVAGWREWVSLPGLGIGSIKAKMDTGARTSCLHAFEVEAFEKKGKSWVRFSIHPNQNETDTVIQCEARVLDYRKVTDSGGHSELRYVIRTNVHFGDHQWPAEVTLTNRDNMKFRMLIGRTAMSDRIVINPALSFQFGLTGVKK</sequence>
<dbReference type="EMBL" id="FOOU01000010">
    <property type="protein sequence ID" value="SFG65573.1"/>
    <property type="molecule type" value="Genomic_DNA"/>
</dbReference>
<accession>A0A1I2TL75</accession>
<dbReference type="SUPFAM" id="SSF50630">
    <property type="entry name" value="Acid proteases"/>
    <property type="match status" value="1"/>
</dbReference>
<feature type="domain" description="Retropepsin-like aspartic endopeptidase" evidence="1">
    <location>
        <begin position="13"/>
        <end position="145"/>
    </location>
</feature>
<dbReference type="STRING" id="1045558.SAMN05216175_110113"/>
<proteinExistence type="predicted"/>
<protein>
    <submittedName>
        <fullName evidence="2">Uncharacterized conserved protein</fullName>
    </submittedName>
</protein>
<dbReference type="Proteomes" id="UP000198623">
    <property type="component" value="Unassembled WGS sequence"/>
</dbReference>
<dbReference type="PANTHER" id="PTHR38037:SF1">
    <property type="entry name" value="ATP-DEPENDENT ZINC PROTEASE DOMAIN-CONTAINING PROTEIN-RELATED"/>
    <property type="match status" value="1"/>
</dbReference>
<evidence type="ECO:0000313" key="3">
    <source>
        <dbReference type="Proteomes" id="UP000198623"/>
    </source>
</evidence>
<dbReference type="Pfam" id="PF05618">
    <property type="entry name" value="Zn_protease"/>
    <property type="match status" value="1"/>
</dbReference>
<reference evidence="3" key="1">
    <citation type="submission" date="2016-10" db="EMBL/GenBank/DDBJ databases">
        <authorList>
            <person name="Varghese N."/>
            <person name="Submissions S."/>
        </authorList>
    </citation>
    <scope>NUCLEOTIDE SEQUENCE [LARGE SCALE GENOMIC DNA]</scope>
    <source>
        <strain evidence="3">CGMCC 1.10971</strain>
    </source>
</reference>
<name>A0A1I2TL75_9GAMM</name>
<gene>
    <name evidence="2" type="ORF">SAMN05216175_110113</name>
</gene>